<comment type="caution">
    <text evidence="4">The sequence shown here is derived from an EMBL/GenBank/DDBJ whole genome shotgun (WGS) entry which is preliminary data.</text>
</comment>
<dbReference type="GO" id="GO:0051056">
    <property type="term" value="P:regulation of small GTPase mediated signal transduction"/>
    <property type="evidence" value="ECO:0007669"/>
    <property type="project" value="TreeGrafter"/>
</dbReference>
<protein>
    <recommendedName>
        <fullName evidence="3">Rho-GAP domain-containing protein</fullName>
    </recommendedName>
</protein>
<dbReference type="AlphaFoldDB" id="A0A6V7HHY6"/>
<proteinExistence type="predicted"/>
<dbReference type="Gene3D" id="1.10.555.10">
    <property type="entry name" value="Rho GTPase activation protein"/>
    <property type="match status" value="1"/>
</dbReference>
<dbReference type="OrthoDB" id="10061772at2759"/>
<evidence type="ECO:0000259" key="3">
    <source>
        <dbReference type="PROSITE" id="PS50238"/>
    </source>
</evidence>
<feature type="domain" description="Rho-GAP" evidence="3">
    <location>
        <begin position="77"/>
        <end position="266"/>
    </location>
</feature>
<dbReference type="Pfam" id="PF00620">
    <property type="entry name" value="RhoGAP"/>
    <property type="match status" value="1"/>
</dbReference>
<evidence type="ECO:0000256" key="2">
    <source>
        <dbReference type="SAM" id="MobiDB-lite"/>
    </source>
</evidence>
<dbReference type="SMART" id="SM00324">
    <property type="entry name" value="RhoGAP"/>
    <property type="match status" value="1"/>
</dbReference>
<feature type="region of interest" description="Disordered" evidence="2">
    <location>
        <begin position="844"/>
        <end position="902"/>
    </location>
</feature>
<name>A0A6V7HHY6_9HYME</name>
<dbReference type="PANTHER" id="PTHR14963">
    <property type="entry name" value="RHO GTPASE ACTIVATING PROTEIN 18,19-RELATED"/>
    <property type="match status" value="1"/>
</dbReference>
<evidence type="ECO:0000313" key="4">
    <source>
        <dbReference type="EMBL" id="CAD1480469.1"/>
    </source>
</evidence>
<dbReference type="InterPro" id="IPR008936">
    <property type="entry name" value="Rho_GTPase_activation_prot"/>
</dbReference>
<feature type="compositionally biased region" description="Basic and acidic residues" evidence="2">
    <location>
        <begin position="879"/>
        <end position="889"/>
    </location>
</feature>
<gene>
    <name evidence="4" type="ORF">MHI_LOCUS938583</name>
</gene>
<organism evidence="4 5">
    <name type="scientific">Heterotrigona itama</name>
    <dbReference type="NCBI Taxonomy" id="395501"/>
    <lineage>
        <taxon>Eukaryota</taxon>
        <taxon>Metazoa</taxon>
        <taxon>Ecdysozoa</taxon>
        <taxon>Arthropoda</taxon>
        <taxon>Hexapoda</taxon>
        <taxon>Insecta</taxon>
        <taxon>Pterygota</taxon>
        <taxon>Neoptera</taxon>
        <taxon>Endopterygota</taxon>
        <taxon>Hymenoptera</taxon>
        <taxon>Apocrita</taxon>
        <taxon>Aculeata</taxon>
        <taxon>Apoidea</taxon>
        <taxon>Anthophila</taxon>
        <taxon>Apidae</taxon>
        <taxon>Heterotrigona</taxon>
    </lineage>
</organism>
<dbReference type="PANTHER" id="PTHR14963:SF7">
    <property type="entry name" value="RHO GTPASE-ACTIVATING PROTEIN 19"/>
    <property type="match status" value="1"/>
</dbReference>
<dbReference type="PROSITE" id="PS50238">
    <property type="entry name" value="RHOGAP"/>
    <property type="match status" value="1"/>
</dbReference>
<evidence type="ECO:0000256" key="1">
    <source>
        <dbReference type="ARBA" id="ARBA00022468"/>
    </source>
</evidence>
<evidence type="ECO:0000313" key="5">
    <source>
        <dbReference type="Proteomes" id="UP000752696"/>
    </source>
</evidence>
<reference evidence="4" key="1">
    <citation type="submission" date="2020-07" db="EMBL/GenBank/DDBJ databases">
        <authorList>
            <person name="Nazaruddin N."/>
        </authorList>
    </citation>
    <scope>NUCLEOTIDE SEQUENCE</scope>
</reference>
<dbReference type="EMBL" id="CAJDYZ010012019">
    <property type="protein sequence ID" value="CAD1480469.1"/>
    <property type="molecule type" value="Genomic_DNA"/>
</dbReference>
<dbReference type="GO" id="GO:0007165">
    <property type="term" value="P:signal transduction"/>
    <property type="evidence" value="ECO:0007669"/>
    <property type="project" value="InterPro"/>
</dbReference>
<dbReference type="Proteomes" id="UP000752696">
    <property type="component" value="Unassembled WGS sequence"/>
</dbReference>
<dbReference type="GO" id="GO:0005096">
    <property type="term" value="F:GTPase activator activity"/>
    <property type="evidence" value="ECO:0007669"/>
    <property type="project" value="UniProtKB-KW"/>
</dbReference>
<accession>A0A6V7HHY6</accession>
<dbReference type="GO" id="GO:0005737">
    <property type="term" value="C:cytoplasm"/>
    <property type="evidence" value="ECO:0007669"/>
    <property type="project" value="TreeGrafter"/>
</dbReference>
<sequence length="923" mass="104009">MEDFNDGVDGKLAFRMRKVNPEQFHTLVKMHLSFELDLNTEDNDCVNEKTKLKKWSLLSFSKKPKSTINLQKGIEGASLSEDGINQVKQLIEYLSKEQNIIQEGIFRRTGKLTRQQDLKNALYQGIPLNLNDGRYSVHDCASVLKGFLADLQEPLLTDLHYPTHCQIAELCSSDVNGNDARLLRSLQLILLLLPSINRVLLKCVLNLLNKTASFESNNKMNCDTLATLFTPHLMCPRKLSPEALHINSQNLSCLVAFMIKKEKELFEIPPKLATDIRAYWVEQERKLLSPKNVDLNESIPDTTGTAHTVFSFVDHKLTAKANSTQDTQAALAQLYAHIQAMPESAKKRRLVKQFNKENGQGTPRQVKHFRTKSLGDSIKKHIFQKKILGHKKFDINIGCNITRSNSEENILSSNLEKSLLQTKILLSKSDDELSIENYDTNNDSLLHTKHISNSTGSLNTPKLRSYESKRKAILMKFVNIKEEQVDDTYHDWNINKSDKGSYIDESINSMSSNANISLQEFNNKELARDNNIAINTVRLSRQLSEPPHIYSSQTTLNEISQNELFKQSSELTFSVSGAIGENASIVKCSNDNKKMVEYSKVESYTDDACVHISPIVKNRFWNVYVTHTSTPSNLLRKSLVTNDYVLTPITNNDKSMSPITQSATKMTKAMQETMMTPRSRKPVMMVSGSNLCNLASVNDSWNQQNISNDIRESNFDIIGPMNCTSIPEESQKPNSTNSEIVYNEIINFEDKENLDKNTMEKGIFVTSLADDCYAIKQQSTMSITSTFREYLLSRSVLTASPVDLSFSSRTGDFEQSESDLNILNENGLSESLFCCLNGNQPESDTSGIASGSTNSVNSLEKNEEVTSSPRKRATSLQRNDSKRSIKESRTLNNIPGQSFRNKQLSESTLNSVKIKDAFQETSF</sequence>
<dbReference type="SUPFAM" id="SSF48350">
    <property type="entry name" value="GTPase activation domain, GAP"/>
    <property type="match status" value="1"/>
</dbReference>
<dbReference type="InterPro" id="IPR000198">
    <property type="entry name" value="RhoGAP_dom"/>
</dbReference>
<feature type="compositionally biased region" description="Polar residues" evidence="2">
    <location>
        <begin position="844"/>
        <end position="859"/>
    </location>
</feature>
<feature type="compositionally biased region" description="Polar residues" evidence="2">
    <location>
        <begin position="890"/>
        <end position="902"/>
    </location>
</feature>
<keyword evidence="5" id="KW-1185">Reference proteome</keyword>
<keyword evidence="1" id="KW-0343">GTPase activation</keyword>